<dbReference type="GeneID" id="39602741"/>
<evidence type="ECO:0000313" key="1">
    <source>
        <dbReference type="EMBL" id="RWQ97180.1"/>
    </source>
</evidence>
<evidence type="ECO:0000313" key="2">
    <source>
        <dbReference type="Proteomes" id="UP000283841"/>
    </source>
</evidence>
<gene>
    <name evidence="1" type="ORF">C8Q69DRAFT_519138</name>
</gene>
<keyword evidence="2" id="KW-1185">Reference proteome</keyword>
<dbReference type="Proteomes" id="UP000283841">
    <property type="component" value="Unassembled WGS sequence"/>
</dbReference>
<accession>A0A443HZI4</accession>
<dbReference type="VEuPathDB" id="FungiDB:C8Q69DRAFT_519138"/>
<dbReference type="EMBL" id="RCNU01000003">
    <property type="protein sequence ID" value="RWQ97180.1"/>
    <property type="molecule type" value="Genomic_DNA"/>
</dbReference>
<comment type="caution">
    <text evidence="1">The sequence shown here is derived from an EMBL/GenBank/DDBJ whole genome shotgun (WGS) entry which is preliminary data.</text>
</comment>
<dbReference type="RefSeq" id="XP_028486825.1">
    <property type="nucleotide sequence ID" value="XM_028633464.1"/>
</dbReference>
<proteinExistence type="predicted"/>
<protein>
    <submittedName>
        <fullName evidence="1">Uncharacterized protein</fullName>
    </submittedName>
</protein>
<name>A0A443HZI4_BYSSP</name>
<dbReference type="AlphaFoldDB" id="A0A443HZI4"/>
<organism evidence="1 2">
    <name type="scientific">Byssochlamys spectabilis</name>
    <name type="common">Paecilomyces variotii</name>
    <dbReference type="NCBI Taxonomy" id="264951"/>
    <lineage>
        <taxon>Eukaryota</taxon>
        <taxon>Fungi</taxon>
        <taxon>Dikarya</taxon>
        <taxon>Ascomycota</taxon>
        <taxon>Pezizomycotina</taxon>
        <taxon>Eurotiomycetes</taxon>
        <taxon>Eurotiomycetidae</taxon>
        <taxon>Eurotiales</taxon>
        <taxon>Thermoascaceae</taxon>
        <taxon>Paecilomyces</taxon>
    </lineage>
</organism>
<reference evidence="1 2" key="1">
    <citation type="journal article" date="2018" name="Front. Microbiol.">
        <title>Genomic and genetic insights into a cosmopolitan fungus, Paecilomyces variotii (Eurotiales).</title>
        <authorList>
            <person name="Urquhart A.S."/>
            <person name="Mondo S.J."/>
            <person name="Makela M.R."/>
            <person name="Hane J.K."/>
            <person name="Wiebenga A."/>
            <person name="He G."/>
            <person name="Mihaltcheva S."/>
            <person name="Pangilinan J."/>
            <person name="Lipzen A."/>
            <person name="Barry K."/>
            <person name="de Vries R.P."/>
            <person name="Grigoriev I.V."/>
            <person name="Idnurm A."/>
        </authorList>
    </citation>
    <scope>NUCLEOTIDE SEQUENCE [LARGE SCALE GENOMIC DNA]</scope>
    <source>
        <strain evidence="1 2">CBS 101075</strain>
    </source>
</reference>
<sequence>MSDERLASMQDYARRTKSSSLPIFSPYGLVSKATLAYVGNRRGTTRCAYQWKHREQHPFPGLGRRRKSTKPVLLAYNSNGIDMKAIMIENYLKDLGPLKAALDYCTLATACQIALEGRGPPDFQDQVIATKTIFVAALGLTGGISMAL</sequence>